<proteinExistence type="predicted"/>
<gene>
    <name evidence="2" type="ORF">GCM10010358_24400</name>
</gene>
<reference evidence="2" key="2">
    <citation type="submission" date="2020-09" db="EMBL/GenBank/DDBJ databases">
        <authorList>
            <person name="Sun Q."/>
            <person name="Ohkuma M."/>
        </authorList>
    </citation>
    <scope>NUCLEOTIDE SEQUENCE</scope>
    <source>
        <strain evidence="2">JCM 4790</strain>
    </source>
</reference>
<evidence type="ECO:0000256" key="1">
    <source>
        <dbReference type="SAM" id="MobiDB-lite"/>
    </source>
</evidence>
<protein>
    <submittedName>
        <fullName evidence="2">Uncharacterized protein</fullName>
    </submittedName>
</protein>
<feature type="compositionally biased region" description="Pro residues" evidence="1">
    <location>
        <begin position="214"/>
        <end position="229"/>
    </location>
</feature>
<feature type="region of interest" description="Disordered" evidence="1">
    <location>
        <begin position="166"/>
        <end position="229"/>
    </location>
</feature>
<feature type="region of interest" description="Disordered" evidence="1">
    <location>
        <begin position="1"/>
        <end position="38"/>
    </location>
</feature>
<sequence length="229" mass="24720">MDRTVGPERPHQESKESAVGRTAREDVQHGASVVREKGQDVAGTVREGAGQVLQETTDQGRDLYKRFVEQASEESGAQVRRLSSTVRHLVEDLQHMSESAKPESPVASLVQQMAERGHVLADRLDRQGPGELLEDVRDFARRRPGLFLAGAALAGFAVSRLGRGVTAANGAPDESGAEERAGAARQSLPEAGPQPEAQDGPEAEQSARPHEPPPTHPTHPPVPQRPERR</sequence>
<organism evidence="2 3">
    <name type="scientific">Streptomyces minutiscleroticus</name>
    <dbReference type="NCBI Taxonomy" id="68238"/>
    <lineage>
        <taxon>Bacteria</taxon>
        <taxon>Bacillati</taxon>
        <taxon>Actinomycetota</taxon>
        <taxon>Actinomycetes</taxon>
        <taxon>Kitasatosporales</taxon>
        <taxon>Streptomycetaceae</taxon>
        <taxon>Streptomyces</taxon>
    </lineage>
</organism>
<comment type="caution">
    <text evidence="2">The sequence shown here is derived from an EMBL/GenBank/DDBJ whole genome shotgun (WGS) entry which is preliminary data.</text>
</comment>
<dbReference type="Proteomes" id="UP000619244">
    <property type="component" value="Unassembled WGS sequence"/>
</dbReference>
<reference evidence="2" key="1">
    <citation type="journal article" date="2014" name="Int. J. Syst. Evol. Microbiol.">
        <title>Complete genome sequence of Corynebacterium casei LMG S-19264T (=DSM 44701T), isolated from a smear-ripened cheese.</title>
        <authorList>
            <consortium name="US DOE Joint Genome Institute (JGI-PGF)"/>
            <person name="Walter F."/>
            <person name="Albersmeier A."/>
            <person name="Kalinowski J."/>
            <person name="Ruckert C."/>
        </authorList>
    </citation>
    <scope>NUCLEOTIDE SEQUENCE</scope>
    <source>
        <strain evidence="2">JCM 4790</strain>
    </source>
</reference>
<dbReference type="AlphaFoldDB" id="A0A918NI33"/>
<name>A0A918NI33_9ACTN</name>
<dbReference type="EMBL" id="BMVU01000008">
    <property type="protein sequence ID" value="GGX69127.1"/>
    <property type="molecule type" value="Genomic_DNA"/>
</dbReference>
<accession>A0A918NI33</accession>
<keyword evidence="3" id="KW-1185">Reference proteome</keyword>
<dbReference type="RefSeq" id="WP_190190230.1">
    <property type="nucleotide sequence ID" value="NZ_BMVU01000008.1"/>
</dbReference>
<evidence type="ECO:0000313" key="2">
    <source>
        <dbReference type="EMBL" id="GGX69127.1"/>
    </source>
</evidence>
<evidence type="ECO:0000313" key="3">
    <source>
        <dbReference type="Proteomes" id="UP000619244"/>
    </source>
</evidence>